<sequence length="248" mass="25964">MLRNLPTRFPITLSLCAAFCAGGMMQAQIRTPGSKPSATLPANPPTSSSTVASATPPAPLTPSQQPARRAEVKYTDGQLAVTADNSSLNQILREIGRETGIKITGGVAEERVYGTYGPGSTATVLAALLDGTESNMLLLENDKKSPEELVLTPRHGGPTPPNPNAPGFDDDNSAESPATTQRSRLNPPPSQEPGEQREPSAATPPTSVPGDPSTAAGGASDPNGVKTPQQIYEQLQQMQKQHQPQTPQ</sequence>
<evidence type="ECO:0000256" key="2">
    <source>
        <dbReference type="SAM" id="SignalP"/>
    </source>
</evidence>
<feature type="region of interest" description="Disordered" evidence="1">
    <location>
        <begin position="149"/>
        <end position="248"/>
    </location>
</feature>
<comment type="caution">
    <text evidence="3">The sequence shown here is derived from an EMBL/GenBank/DDBJ whole genome shotgun (WGS) entry which is preliminary data.</text>
</comment>
<dbReference type="AlphaFoldDB" id="A0A7Y9TUQ3"/>
<name>A0A7Y9TUQ3_9BACT</name>
<dbReference type="Proteomes" id="UP000589520">
    <property type="component" value="Unassembled WGS sequence"/>
</dbReference>
<feature type="compositionally biased region" description="Polar residues" evidence="1">
    <location>
        <begin position="174"/>
        <end position="184"/>
    </location>
</feature>
<proteinExistence type="predicted"/>
<evidence type="ECO:0000313" key="3">
    <source>
        <dbReference type="EMBL" id="NYF81088.1"/>
    </source>
</evidence>
<evidence type="ECO:0000256" key="1">
    <source>
        <dbReference type="SAM" id="MobiDB-lite"/>
    </source>
</evidence>
<gene>
    <name evidence="3" type="ORF">HDF17_003408</name>
</gene>
<feature type="region of interest" description="Disordered" evidence="1">
    <location>
        <begin position="30"/>
        <end position="68"/>
    </location>
</feature>
<organism evidence="3 4">
    <name type="scientific">Granulicella arctica</name>
    <dbReference type="NCBI Taxonomy" id="940613"/>
    <lineage>
        <taxon>Bacteria</taxon>
        <taxon>Pseudomonadati</taxon>
        <taxon>Acidobacteriota</taxon>
        <taxon>Terriglobia</taxon>
        <taxon>Terriglobales</taxon>
        <taxon>Acidobacteriaceae</taxon>
        <taxon>Granulicella</taxon>
    </lineage>
</organism>
<keyword evidence="4" id="KW-1185">Reference proteome</keyword>
<feature type="signal peptide" evidence="2">
    <location>
        <begin position="1"/>
        <end position="27"/>
    </location>
</feature>
<evidence type="ECO:0000313" key="4">
    <source>
        <dbReference type="Proteomes" id="UP000589520"/>
    </source>
</evidence>
<keyword evidence="2" id="KW-0732">Signal</keyword>
<dbReference type="RefSeq" id="WP_179492915.1">
    <property type="nucleotide sequence ID" value="NZ_JACCCW010000002.1"/>
</dbReference>
<feature type="compositionally biased region" description="Low complexity" evidence="1">
    <location>
        <begin position="234"/>
        <end position="248"/>
    </location>
</feature>
<accession>A0A7Y9TUQ3</accession>
<feature type="chain" id="PRO_5030889141" description="Secretin/TonB short N-terminal domain-containing protein" evidence="2">
    <location>
        <begin position="28"/>
        <end position="248"/>
    </location>
</feature>
<protein>
    <recommendedName>
        <fullName evidence="5">Secretin/TonB short N-terminal domain-containing protein</fullName>
    </recommendedName>
</protein>
<evidence type="ECO:0008006" key="5">
    <source>
        <dbReference type="Google" id="ProtNLM"/>
    </source>
</evidence>
<reference evidence="3 4" key="1">
    <citation type="submission" date="2020-07" db="EMBL/GenBank/DDBJ databases">
        <title>Genomic Encyclopedia of Type Strains, Phase IV (KMG-V): Genome sequencing to study the core and pangenomes of soil and plant-associated prokaryotes.</title>
        <authorList>
            <person name="Whitman W."/>
        </authorList>
    </citation>
    <scope>NUCLEOTIDE SEQUENCE [LARGE SCALE GENOMIC DNA]</scope>
    <source>
        <strain evidence="3 4">X4EP2</strain>
    </source>
</reference>
<feature type="compositionally biased region" description="Low complexity" evidence="1">
    <location>
        <begin position="45"/>
        <end position="67"/>
    </location>
</feature>
<dbReference type="EMBL" id="JACCCW010000002">
    <property type="protein sequence ID" value="NYF81088.1"/>
    <property type="molecule type" value="Genomic_DNA"/>
</dbReference>